<comment type="caution">
    <text evidence="6">Lacks conserved residue(s) required for the propagation of feature annotation.</text>
</comment>
<dbReference type="EMBL" id="JAFBMS010000363">
    <property type="protein sequence ID" value="KAG9331231.1"/>
    <property type="molecule type" value="Genomic_DNA"/>
</dbReference>
<keyword evidence="1" id="KW-0433">Leucine-rich repeat</keyword>
<keyword evidence="8" id="KW-1133">Transmembrane helix</keyword>
<feature type="disulfide bond" evidence="6">
    <location>
        <begin position="484"/>
        <end position="493"/>
    </location>
</feature>
<accession>A0A8T2MYT5</accession>
<keyword evidence="5" id="KW-0325">Glycoprotein</keyword>
<dbReference type="InterPro" id="IPR003961">
    <property type="entry name" value="FN3_dom"/>
</dbReference>
<dbReference type="InterPro" id="IPR032675">
    <property type="entry name" value="LRR_dom_sf"/>
</dbReference>
<name>A0A8T2MYT5_9TELE</name>
<evidence type="ECO:0000313" key="13">
    <source>
        <dbReference type="Proteomes" id="UP000824540"/>
    </source>
</evidence>
<dbReference type="InterPro" id="IPR000483">
    <property type="entry name" value="Cys-rich_flank_reg_C"/>
</dbReference>
<reference evidence="12" key="1">
    <citation type="thesis" date="2021" institute="BYU ScholarsArchive" country="Provo, UT, USA">
        <title>Applications of and Algorithms for Genome Assembly and Genomic Analyses with an Emphasis on Marine Teleosts.</title>
        <authorList>
            <person name="Pickett B.D."/>
        </authorList>
    </citation>
    <scope>NUCLEOTIDE SEQUENCE</scope>
    <source>
        <strain evidence="12">HI-2016</strain>
    </source>
</reference>
<dbReference type="InterPro" id="IPR003591">
    <property type="entry name" value="Leu-rich_rpt_typical-subtyp"/>
</dbReference>
<evidence type="ECO:0000256" key="7">
    <source>
        <dbReference type="SAM" id="MobiDB-lite"/>
    </source>
</evidence>
<evidence type="ECO:0008006" key="14">
    <source>
        <dbReference type="Google" id="ProtNLM"/>
    </source>
</evidence>
<dbReference type="SUPFAM" id="SSF57196">
    <property type="entry name" value="EGF/Laminin"/>
    <property type="match status" value="1"/>
</dbReference>
<dbReference type="CDD" id="cd00054">
    <property type="entry name" value="EGF_CA"/>
    <property type="match status" value="1"/>
</dbReference>
<sequence>MAASLYQVKQPARERAGEDADIMRPFLPLLLLFLLLSAQALTSDCPANCSCPDLASIFCHHRRSPTVPQGVPATTKNLYLFQNGISTLSRDDFSGLDALEMLDLSQNQLSELPDQTFELLPSLLNLDLSSNLIISVSRESFSGLGLLQRLYLHGNRIQSIHPEAFEGLDHLLELKLQGNQLTALPHLQLPRLLLLDVSHNNLQPPPGPADLQTPNLESLKLAGLGLVDLDGGLLQSLSNLHDLDISRNELQHIPAALGEARGLIKLSLALNPLGELRPEDLQNLRGLQELDLSSLKLQSLPEDLRWLFPRLRVLTAAENPFNCLCPLVWLPTWLKEGRVELGRPEETRCHFPPINAGKVLARLEHGDFGCPPTTTTVATVVVAAAGASTPGSTTPPRPLLPTTPPGTTEPPKPPPPPPPPRSSDRPSPVETDSELPPPPPPPPPPASPSSGRGAPPDPLICPSNICLNGGTCVLDVLGTLTCSCARGTSGTYCENRDELPPPPPPPKPQPRPRPPPPPLAPAPTPPIASVPDVGSRQVTSTSILLDLQRFIETRPYLKGIRLTYRNLSGPDRRPMELSVPASYPEYTLRGLRPNSTYSICAGPLGEPGVGRGGDRSCTEARTALQLPETSADRAHPDTWSPDGTAHPAPEPRVKDGQLVTALVPALAAVLTAAAAAVIVGTVCYLRRRKQAKAQPDLCGEEASPLELEGVKARLDNGDLPQKQPETSSPPPASAQNGHHEYEVPIMQTHCTANNNLASLKPSYF</sequence>
<feature type="region of interest" description="Disordered" evidence="7">
    <location>
        <begin position="387"/>
        <end position="456"/>
    </location>
</feature>
<dbReference type="SUPFAM" id="SSF49265">
    <property type="entry name" value="Fibronectin type III"/>
    <property type="match status" value="1"/>
</dbReference>
<dbReference type="InterPro" id="IPR050333">
    <property type="entry name" value="SLRP"/>
</dbReference>
<dbReference type="PROSITE" id="PS50026">
    <property type="entry name" value="EGF_3"/>
    <property type="match status" value="1"/>
</dbReference>
<feature type="region of interest" description="Disordered" evidence="7">
    <location>
        <begin position="715"/>
        <end position="737"/>
    </location>
</feature>
<dbReference type="PROSITE" id="PS00022">
    <property type="entry name" value="EGF_1"/>
    <property type="match status" value="1"/>
</dbReference>
<dbReference type="SMART" id="SM00369">
    <property type="entry name" value="LRR_TYP"/>
    <property type="match status" value="6"/>
</dbReference>
<feature type="compositionally biased region" description="Pro residues" evidence="7">
    <location>
        <begin position="435"/>
        <end position="447"/>
    </location>
</feature>
<evidence type="ECO:0000256" key="2">
    <source>
        <dbReference type="ARBA" id="ARBA00022729"/>
    </source>
</evidence>
<evidence type="ECO:0000313" key="12">
    <source>
        <dbReference type="EMBL" id="KAG9331231.1"/>
    </source>
</evidence>
<feature type="region of interest" description="Disordered" evidence="7">
    <location>
        <begin position="491"/>
        <end position="534"/>
    </location>
</feature>
<dbReference type="InterPro" id="IPR000742">
    <property type="entry name" value="EGF"/>
</dbReference>
<evidence type="ECO:0000256" key="3">
    <source>
        <dbReference type="ARBA" id="ARBA00022737"/>
    </source>
</evidence>
<proteinExistence type="predicted"/>
<keyword evidence="13" id="KW-1185">Reference proteome</keyword>
<keyword evidence="8" id="KW-0472">Membrane</keyword>
<dbReference type="PROSITE" id="PS51450">
    <property type="entry name" value="LRR"/>
    <property type="match status" value="2"/>
</dbReference>
<dbReference type="InterPro" id="IPR000372">
    <property type="entry name" value="LRRNT"/>
</dbReference>
<evidence type="ECO:0000256" key="4">
    <source>
        <dbReference type="ARBA" id="ARBA00023157"/>
    </source>
</evidence>
<protein>
    <recommendedName>
        <fullName evidence="14">Vasorin</fullName>
    </recommendedName>
</protein>
<feature type="domain" description="EGF-like" evidence="10">
    <location>
        <begin position="457"/>
        <end position="494"/>
    </location>
</feature>
<evidence type="ECO:0000256" key="5">
    <source>
        <dbReference type="ARBA" id="ARBA00023180"/>
    </source>
</evidence>
<evidence type="ECO:0000256" key="8">
    <source>
        <dbReference type="SAM" id="Phobius"/>
    </source>
</evidence>
<evidence type="ECO:0000259" key="10">
    <source>
        <dbReference type="PROSITE" id="PS50026"/>
    </source>
</evidence>
<dbReference type="AlphaFoldDB" id="A0A8T2MYT5"/>
<feature type="region of interest" description="Disordered" evidence="7">
    <location>
        <begin position="626"/>
        <end position="652"/>
    </location>
</feature>
<keyword evidence="6" id="KW-0245">EGF-like domain</keyword>
<feature type="transmembrane region" description="Helical" evidence="8">
    <location>
        <begin position="661"/>
        <end position="685"/>
    </location>
</feature>
<dbReference type="PROSITE" id="PS50853">
    <property type="entry name" value="FN3"/>
    <property type="match status" value="1"/>
</dbReference>
<dbReference type="Gene3D" id="3.80.10.10">
    <property type="entry name" value="Ribonuclease Inhibitor"/>
    <property type="match status" value="2"/>
</dbReference>
<dbReference type="SMART" id="SM00082">
    <property type="entry name" value="LRRCT"/>
    <property type="match status" value="1"/>
</dbReference>
<organism evidence="12 13">
    <name type="scientific">Albula glossodonta</name>
    <name type="common">roundjaw bonefish</name>
    <dbReference type="NCBI Taxonomy" id="121402"/>
    <lineage>
        <taxon>Eukaryota</taxon>
        <taxon>Metazoa</taxon>
        <taxon>Chordata</taxon>
        <taxon>Craniata</taxon>
        <taxon>Vertebrata</taxon>
        <taxon>Euteleostomi</taxon>
        <taxon>Actinopterygii</taxon>
        <taxon>Neopterygii</taxon>
        <taxon>Teleostei</taxon>
        <taxon>Albuliformes</taxon>
        <taxon>Albulidae</taxon>
        <taxon>Albula</taxon>
    </lineage>
</organism>
<dbReference type="SMART" id="SM00013">
    <property type="entry name" value="LRRNT"/>
    <property type="match status" value="1"/>
</dbReference>
<keyword evidence="8" id="KW-0812">Transmembrane</keyword>
<evidence type="ECO:0000256" key="6">
    <source>
        <dbReference type="PROSITE-ProRule" id="PRU00076"/>
    </source>
</evidence>
<feature type="compositionally biased region" description="Pro residues" evidence="7">
    <location>
        <begin position="393"/>
        <end position="421"/>
    </location>
</feature>
<feature type="compositionally biased region" description="Pro residues" evidence="7">
    <location>
        <begin position="500"/>
        <end position="528"/>
    </location>
</feature>
<dbReference type="Pfam" id="PF13855">
    <property type="entry name" value="LRR_8"/>
    <property type="match status" value="1"/>
</dbReference>
<dbReference type="OrthoDB" id="676979at2759"/>
<dbReference type="PANTHER" id="PTHR45712:SF1">
    <property type="entry name" value="NEPHROCAN"/>
    <property type="match status" value="1"/>
</dbReference>
<keyword evidence="4 6" id="KW-1015">Disulfide bond</keyword>
<dbReference type="PANTHER" id="PTHR45712">
    <property type="entry name" value="AGAP008170-PA"/>
    <property type="match status" value="1"/>
</dbReference>
<dbReference type="SMART" id="SM00364">
    <property type="entry name" value="LRR_BAC"/>
    <property type="match status" value="4"/>
</dbReference>
<dbReference type="Gene3D" id="2.60.40.10">
    <property type="entry name" value="Immunoglobulins"/>
    <property type="match status" value="1"/>
</dbReference>
<gene>
    <name evidence="12" type="ORF">JZ751_019728</name>
</gene>
<dbReference type="PRINTS" id="PR00019">
    <property type="entry name" value="LEURICHRPT"/>
</dbReference>
<keyword evidence="3" id="KW-0677">Repeat</keyword>
<feature type="chain" id="PRO_5035808368" description="Vasorin" evidence="9">
    <location>
        <begin position="43"/>
        <end position="764"/>
    </location>
</feature>
<dbReference type="InterPro" id="IPR001611">
    <property type="entry name" value="Leu-rich_rpt"/>
</dbReference>
<evidence type="ECO:0000259" key="11">
    <source>
        <dbReference type="PROSITE" id="PS50853"/>
    </source>
</evidence>
<dbReference type="InterPro" id="IPR013783">
    <property type="entry name" value="Ig-like_fold"/>
</dbReference>
<feature type="signal peptide" evidence="9">
    <location>
        <begin position="1"/>
        <end position="42"/>
    </location>
</feature>
<evidence type="ECO:0000256" key="1">
    <source>
        <dbReference type="ARBA" id="ARBA00022614"/>
    </source>
</evidence>
<evidence type="ECO:0000256" key="9">
    <source>
        <dbReference type="SAM" id="SignalP"/>
    </source>
</evidence>
<dbReference type="Proteomes" id="UP000824540">
    <property type="component" value="Unassembled WGS sequence"/>
</dbReference>
<comment type="caution">
    <text evidence="12">The sequence shown here is derived from an EMBL/GenBank/DDBJ whole genome shotgun (WGS) entry which is preliminary data.</text>
</comment>
<feature type="domain" description="Fibronectin type-III" evidence="11">
    <location>
        <begin position="522"/>
        <end position="625"/>
    </location>
</feature>
<dbReference type="SUPFAM" id="SSF52058">
    <property type="entry name" value="L domain-like"/>
    <property type="match status" value="1"/>
</dbReference>
<dbReference type="GO" id="GO:0005615">
    <property type="term" value="C:extracellular space"/>
    <property type="evidence" value="ECO:0007669"/>
    <property type="project" value="TreeGrafter"/>
</dbReference>
<keyword evidence="2 9" id="KW-0732">Signal</keyword>
<dbReference type="Gene3D" id="2.10.25.10">
    <property type="entry name" value="Laminin"/>
    <property type="match status" value="1"/>
</dbReference>
<dbReference type="InterPro" id="IPR036116">
    <property type="entry name" value="FN3_sf"/>
</dbReference>